<comment type="caution">
    <text evidence="1">The sequence shown here is derived from an EMBL/GenBank/DDBJ whole genome shotgun (WGS) entry which is preliminary data.</text>
</comment>
<keyword evidence="2" id="KW-1185">Reference proteome</keyword>
<dbReference type="Proteomes" id="UP001055879">
    <property type="component" value="Linkage Group LG03"/>
</dbReference>
<reference evidence="1 2" key="2">
    <citation type="journal article" date="2022" name="Mol. Ecol. Resour.">
        <title>The genomes of chicory, endive, great burdock and yacon provide insights into Asteraceae paleo-polyploidization history and plant inulin production.</title>
        <authorList>
            <person name="Fan W."/>
            <person name="Wang S."/>
            <person name="Wang H."/>
            <person name="Wang A."/>
            <person name="Jiang F."/>
            <person name="Liu H."/>
            <person name="Zhao H."/>
            <person name="Xu D."/>
            <person name="Zhang Y."/>
        </authorList>
    </citation>
    <scope>NUCLEOTIDE SEQUENCE [LARGE SCALE GENOMIC DNA]</scope>
    <source>
        <strain evidence="2">cv. Niubang</strain>
    </source>
</reference>
<proteinExistence type="predicted"/>
<evidence type="ECO:0000313" key="2">
    <source>
        <dbReference type="Proteomes" id="UP001055879"/>
    </source>
</evidence>
<reference evidence="2" key="1">
    <citation type="journal article" date="2022" name="Mol. Ecol. Resour.">
        <title>The genomes of chicory, endive, great burdock and yacon provide insights into Asteraceae palaeo-polyploidization history and plant inulin production.</title>
        <authorList>
            <person name="Fan W."/>
            <person name="Wang S."/>
            <person name="Wang H."/>
            <person name="Wang A."/>
            <person name="Jiang F."/>
            <person name="Liu H."/>
            <person name="Zhao H."/>
            <person name="Xu D."/>
            <person name="Zhang Y."/>
        </authorList>
    </citation>
    <scope>NUCLEOTIDE SEQUENCE [LARGE SCALE GENOMIC DNA]</scope>
    <source>
        <strain evidence="2">cv. Niubang</strain>
    </source>
</reference>
<name>A0ACB9DM58_ARCLA</name>
<protein>
    <submittedName>
        <fullName evidence="1">Uncharacterized protein</fullName>
    </submittedName>
</protein>
<accession>A0ACB9DM58</accession>
<organism evidence="1 2">
    <name type="scientific">Arctium lappa</name>
    <name type="common">Greater burdock</name>
    <name type="synonym">Lappa major</name>
    <dbReference type="NCBI Taxonomy" id="4217"/>
    <lineage>
        <taxon>Eukaryota</taxon>
        <taxon>Viridiplantae</taxon>
        <taxon>Streptophyta</taxon>
        <taxon>Embryophyta</taxon>
        <taxon>Tracheophyta</taxon>
        <taxon>Spermatophyta</taxon>
        <taxon>Magnoliopsida</taxon>
        <taxon>eudicotyledons</taxon>
        <taxon>Gunneridae</taxon>
        <taxon>Pentapetalae</taxon>
        <taxon>asterids</taxon>
        <taxon>campanulids</taxon>
        <taxon>Asterales</taxon>
        <taxon>Asteraceae</taxon>
        <taxon>Carduoideae</taxon>
        <taxon>Cardueae</taxon>
        <taxon>Arctiinae</taxon>
        <taxon>Arctium</taxon>
    </lineage>
</organism>
<evidence type="ECO:0000313" key="1">
    <source>
        <dbReference type="EMBL" id="KAI3747311.1"/>
    </source>
</evidence>
<sequence>MKLFRVYQFLILLSSITTSTEVPSYSKAGCEDTCGNVTIPYPFGIGAKCSINKWYVVDCNSSTPYLPALNHLEVLGVSLKNYTVTVYAPMIYDCQNQVQNRSQIISGMDLGRSPFFFSKKQNKFVVEVCATAFISDSIGSTVAGCSTSCRNDTISESNNCFGINCCETTIPHYVKSYKMNFTGLGRQGGEGACGYAFLVDKNSYVEGSFSGQYIATDNGSVPISLLWTLTDNEFNPLSCCNEGYGFRDELDLGNVTLPYHGCYLPSQYDGNPYSFSGCYVKEECARCRDRGGYCVYLQDNGDDGLKMNCSTNYGPYNNFESKSSQLGVILGVSISMGLLSLATIIYALYKVIKKTKARRQRKKFFKRNGGLLLKQQEEADPSLVDKAILFTSRELEKATDYFNENRILGRGGQGTVYKDQTQLTTLVKGTFGYLDPEYFQSSQFTEKSDVYSFGVVLVELLTGEKPISLTRFGENRSLATHFMLAMEEGRVMSIFDAMVIREGTRDKLLSVANVAMRCLFLNGKNRPTMKEVAVELEPIRMSHAPSVVQPNTGQVIYGEEFATLTYGDSTSTFMSFSNNSGQ</sequence>
<gene>
    <name evidence="1" type="ORF">L6452_09765</name>
</gene>
<dbReference type="EMBL" id="CM042049">
    <property type="protein sequence ID" value="KAI3747311.1"/>
    <property type="molecule type" value="Genomic_DNA"/>
</dbReference>